<accession>A0AAE7BWN4</accession>
<dbReference type="PANTHER" id="PTHR11085:SF4">
    <property type="entry name" value="NAD-DEPENDENT PROTEIN DEACYLASE"/>
    <property type="match status" value="1"/>
</dbReference>
<feature type="binding site" evidence="3">
    <location>
        <begin position="86"/>
        <end position="89"/>
    </location>
    <ligand>
        <name>NAD(+)</name>
        <dbReference type="ChEBI" id="CHEBI:57540"/>
    </ligand>
</feature>
<comment type="subcellular location">
    <subcellularLocation>
        <location evidence="3">Cytoplasm</location>
    </subcellularLocation>
</comment>
<comment type="similarity">
    <text evidence="3">Belongs to the sirtuin family. Class III subfamily.</text>
</comment>
<feature type="binding site" evidence="3">
    <location>
        <position position="215"/>
    </location>
    <ligand>
        <name>NAD(+)</name>
        <dbReference type="ChEBI" id="CHEBI:57540"/>
    </ligand>
</feature>
<evidence type="ECO:0000256" key="4">
    <source>
        <dbReference type="PROSITE-ProRule" id="PRU00236"/>
    </source>
</evidence>
<dbReference type="InterPro" id="IPR050134">
    <property type="entry name" value="NAD-dep_sirtuin_deacylases"/>
</dbReference>
<dbReference type="HAMAP" id="MF_01121">
    <property type="entry name" value="Sirtuin_ClassIII"/>
    <property type="match status" value="1"/>
</dbReference>
<evidence type="ECO:0000313" key="6">
    <source>
        <dbReference type="EMBL" id="QIC67062.1"/>
    </source>
</evidence>
<comment type="catalytic activity">
    <reaction evidence="3">
        <text>N(6)-succinyl-L-lysyl-[protein] + NAD(+) + H2O = 2''-O-succinyl-ADP-D-ribose + nicotinamide + L-lysyl-[protein]</text>
        <dbReference type="Rhea" id="RHEA:47668"/>
        <dbReference type="Rhea" id="RHEA-COMP:9752"/>
        <dbReference type="Rhea" id="RHEA-COMP:11877"/>
        <dbReference type="ChEBI" id="CHEBI:15377"/>
        <dbReference type="ChEBI" id="CHEBI:17154"/>
        <dbReference type="ChEBI" id="CHEBI:29969"/>
        <dbReference type="ChEBI" id="CHEBI:57540"/>
        <dbReference type="ChEBI" id="CHEBI:87830"/>
        <dbReference type="ChEBI" id="CHEBI:87832"/>
    </reaction>
</comment>
<comment type="caution">
    <text evidence="3 4">Lacks conserved residue(s) required for the propagation of feature annotation.</text>
</comment>
<dbReference type="GO" id="GO:0036054">
    <property type="term" value="F:protein-malonyllysine demalonylase activity"/>
    <property type="evidence" value="ECO:0007669"/>
    <property type="project" value="InterPro"/>
</dbReference>
<feature type="binding site" evidence="3">
    <location>
        <position position="53"/>
    </location>
    <ligand>
        <name>substrate</name>
    </ligand>
</feature>
<evidence type="ECO:0000259" key="5">
    <source>
        <dbReference type="PROSITE" id="PS50305"/>
    </source>
</evidence>
<evidence type="ECO:0000313" key="7">
    <source>
        <dbReference type="Proteomes" id="UP000503505"/>
    </source>
</evidence>
<feature type="binding site" evidence="3">
    <location>
        <begin position="9"/>
        <end position="28"/>
    </location>
    <ligand>
        <name>NAD(+)</name>
        <dbReference type="ChEBI" id="CHEBI:57540"/>
    </ligand>
</feature>
<dbReference type="PROSITE" id="PS50305">
    <property type="entry name" value="SIRTUIN"/>
    <property type="match status" value="1"/>
</dbReference>
<gene>
    <name evidence="3" type="primary">cobB</name>
    <name evidence="6" type="ORF">FSC10_06635</name>
</gene>
<comment type="catalytic activity">
    <reaction evidence="3">
        <text>N(6)-acetyl-L-lysyl-[protein] + NAD(+) + H2O = 2''-O-acetyl-ADP-D-ribose + nicotinamide + L-lysyl-[protein]</text>
        <dbReference type="Rhea" id="RHEA:43636"/>
        <dbReference type="Rhea" id="RHEA-COMP:9752"/>
        <dbReference type="Rhea" id="RHEA-COMP:10731"/>
        <dbReference type="ChEBI" id="CHEBI:15377"/>
        <dbReference type="ChEBI" id="CHEBI:17154"/>
        <dbReference type="ChEBI" id="CHEBI:29969"/>
        <dbReference type="ChEBI" id="CHEBI:57540"/>
        <dbReference type="ChEBI" id="CHEBI:61930"/>
        <dbReference type="ChEBI" id="CHEBI:83767"/>
        <dbReference type="EC" id="2.3.1.286"/>
    </reaction>
</comment>
<organism evidence="6 7">
    <name type="scientific">Acinetobacter schindleri</name>
    <dbReference type="NCBI Taxonomy" id="108981"/>
    <lineage>
        <taxon>Bacteria</taxon>
        <taxon>Pseudomonadati</taxon>
        <taxon>Pseudomonadota</taxon>
        <taxon>Gammaproteobacteria</taxon>
        <taxon>Moraxellales</taxon>
        <taxon>Moraxellaceae</taxon>
        <taxon>Acinetobacter</taxon>
    </lineage>
</organism>
<sequence>MKKLVVFSGAGMSAESGINTFRDSDGLWEQHRVEDVATPEAWRRDPELVQRFYNERRKKILAAQPNAAHQMIAELEVAYDIHVITQNIDDLHERAGSSKVIHLHGNIRLAKTSGPKAQYTTEFYPIDGAELDLNKHLCKDGYPLRPHVVWFGEAVPAYAEAQDCVRDTDIFIVIGTSLQVYPVAGLIHEISSNCSAYYIDPKANQQHLPPQFEKIAMTATQGMQYLKDKLLNEAR</sequence>
<dbReference type="Pfam" id="PF02146">
    <property type="entry name" value="SIR2"/>
    <property type="match status" value="1"/>
</dbReference>
<feature type="domain" description="Deacetylase sirtuin-type" evidence="5">
    <location>
        <begin position="1"/>
        <end position="233"/>
    </location>
</feature>
<proteinExistence type="inferred from homology"/>
<feature type="binding site" evidence="3">
    <location>
        <position position="56"/>
    </location>
    <ligand>
        <name>substrate</name>
    </ligand>
</feature>
<keyword evidence="2 3" id="KW-0520">NAD</keyword>
<evidence type="ECO:0000256" key="3">
    <source>
        <dbReference type="HAMAP-Rule" id="MF_01121"/>
    </source>
</evidence>
<dbReference type="Gene3D" id="3.30.1600.10">
    <property type="entry name" value="SIR2/SIRT2 'Small Domain"/>
    <property type="match status" value="1"/>
</dbReference>
<dbReference type="AlphaFoldDB" id="A0AAE7BWN4"/>
<evidence type="ECO:0000256" key="2">
    <source>
        <dbReference type="ARBA" id="ARBA00023027"/>
    </source>
</evidence>
<dbReference type="Proteomes" id="UP000503505">
    <property type="component" value="Chromosome"/>
</dbReference>
<dbReference type="PANTHER" id="PTHR11085">
    <property type="entry name" value="NAD-DEPENDENT PROTEIN DEACYLASE SIRTUIN-5, MITOCHONDRIAL-RELATED"/>
    <property type="match status" value="1"/>
</dbReference>
<dbReference type="EMBL" id="CP044463">
    <property type="protein sequence ID" value="QIC67062.1"/>
    <property type="molecule type" value="Genomic_DNA"/>
</dbReference>
<reference evidence="6 7" key="1">
    <citation type="submission" date="2019-09" db="EMBL/GenBank/DDBJ databases">
        <title>Non-baumannii Acinetobacter spp. carrying blaNDM-1 isolated in China.</title>
        <authorList>
            <person name="Cui C."/>
            <person name="Chen C."/>
            <person name="Sun J."/>
            <person name="Liu Y."/>
        </authorList>
    </citation>
    <scope>NUCLEOTIDE SEQUENCE [LARGE SCALE GENOMIC DNA]</scope>
    <source>
        <strain evidence="6 7">HZE23-1</strain>
    </source>
</reference>
<dbReference type="GO" id="GO:0036055">
    <property type="term" value="F:protein-succinyllysine desuccinylase activity"/>
    <property type="evidence" value="ECO:0007669"/>
    <property type="project" value="UniProtKB-UniRule"/>
</dbReference>
<dbReference type="InterPro" id="IPR026590">
    <property type="entry name" value="Ssirtuin_cat_dom"/>
</dbReference>
<dbReference type="InterPro" id="IPR003000">
    <property type="entry name" value="Sirtuin"/>
</dbReference>
<comment type="function">
    <text evidence="3">NAD-dependent lysine deacetylase and desuccinylase that specifically removes acetyl and succinyl groups on target proteins. Modulates the activities of several proteins which are inactive in their acylated form.</text>
</comment>
<keyword evidence="1" id="KW-0808">Transferase</keyword>
<protein>
    <recommendedName>
        <fullName evidence="3">NAD-dependent protein deacylase</fullName>
        <ecNumber evidence="3">2.3.1.286</ecNumber>
    </recommendedName>
    <alternativeName>
        <fullName evidence="3">Regulatory protein SIR2 homolog</fullName>
    </alternativeName>
</protein>
<dbReference type="EC" id="2.3.1.286" evidence="3"/>
<evidence type="ECO:0000256" key="1">
    <source>
        <dbReference type="ARBA" id="ARBA00022679"/>
    </source>
</evidence>
<dbReference type="InterPro" id="IPR029035">
    <property type="entry name" value="DHS-like_NAD/FAD-binding_dom"/>
</dbReference>
<dbReference type="GO" id="GO:0070403">
    <property type="term" value="F:NAD+ binding"/>
    <property type="evidence" value="ECO:0007669"/>
    <property type="project" value="UniProtKB-UniRule"/>
</dbReference>
<dbReference type="InterPro" id="IPR027546">
    <property type="entry name" value="Sirtuin_class_III"/>
</dbReference>
<dbReference type="GO" id="GO:0005737">
    <property type="term" value="C:cytoplasm"/>
    <property type="evidence" value="ECO:0007669"/>
    <property type="project" value="UniProtKB-SubCell"/>
</dbReference>
<feature type="active site" description="Proton acceptor" evidence="3">
    <location>
        <position position="104"/>
    </location>
</feature>
<name>A0AAE7BWN4_9GAMM</name>
<dbReference type="Gene3D" id="3.40.50.1220">
    <property type="entry name" value="TPP-binding domain"/>
    <property type="match status" value="1"/>
</dbReference>
<feature type="binding site" evidence="3">
    <location>
        <begin position="175"/>
        <end position="177"/>
    </location>
    <ligand>
        <name>NAD(+)</name>
        <dbReference type="ChEBI" id="CHEBI:57540"/>
    </ligand>
</feature>
<dbReference type="RefSeq" id="WP_163171238.1">
    <property type="nucleotide sequence ID" value="NZ_CP044463.1"/>
</dbReference>
<dbReference type="GO" id="GO:0017136">
    <property type="term" value="F:histone deacetylase activity, NAD-dependent"/>
    <property type="evidence" value="ECO:0007669"/>
    <property type="project" value="TreeGrafter"/>
</dbReference>
<comment type="domain">
    <text evidence="3">2 residues (Tyr-53 and Arg-56) present in a large hydrophobic pocket are probably involved in substrate specificity. They are important for desuccinylation activity, but dispensable for deacetylation activity.</text>
</comment>
<keyword evidence="3" id="KW-0963">Cytoplasm</keyword>
<dbReference type="InterPro" id="IPR026591">
    <property type="entry name" value="Sirtuin_cat_small_dom_sf"/>
</dbReference>
<dbReference type="SUPFAM" id="SSF52467">
    <property type="entry name" value="DHS-like NAD/FAD-binding domain"/>
    <property type="match status" value="1"/>
</dbReference>